<dbReference type="Proteomes" id="UP000741863">
    <property type="component" value="Unassembled WGS sequence"/>
</dbReference>
<protein>
    <submittedName>
        <fullName evidence="1">Uncharacterized protein</fullName>
    </submittedName>
</protein>
<evidence type="ECO:0000313" key="1">
    <source>
        <dbReference type="EMBL" id="MBM7634212.1"/>
    </source>
</evidence>
<name>A0ABS2PG35_9BACL</name>
<organism evidence="1 2">
    <name type="scientific">Geomicrobium sediminis</name>
    <dbReference type="NCBI Taxonomy" id="1347788"/>
    <lineage>
        <taxon>Bacteria</taxon>
        <taxon>Bacillati</taxon>
        <taxon>Bacillota</taxon>
        <taxon>Bacilli</taxon>
        <taxon>Bacillales</taxon>
        <taxon>Geomicrobium</taxon>
    </lineage>
</organism>
<keyword evidence="2" id="KW-1185">Reference proteome</keyword>
<evidence type="ECO:0000313" key="2">
    <source>
        <dbReference type="Proteomes" id="UP000741863"/>
    </source>
</evidence>
<reference evidence="1 2" key="1">
    <citation type="submission" date="2021-01" db="EMBL/GenBank/DDBJ databases">
        <title>Genomic Encyclopedia of Type Strains, Phase IV (KMG-IV): sequencing the most valuable type-strain genomes for metagenomic binning, comparative biology and taxonomic classification.</title>
        <authorList>
            <person name="Goeker M."/>
        </authorList>
    </citation>
    <scope>NUCLEOTIDE SEQUENCE [LARGE SCALE GENOMIC DNA]</scope>
    <source>
        <strain evidence="1 2">DSM 25540</strain>
    </source>
</reference>
<sequence>MGLKKDKKKAQQEAKEMIARAEKHYIYLRKTEKNS</sequence>
<dbReference type="EMBL" id="JAFBEC010000010">
    <property type="protein sequence ID" value="MBM7634212.1"/>
    <property type="molecule type" value="Genomic_DNA"/>
</dbReference>
<proteinExistence type="predicted"/>
<comment type="caution">
    <text evidence="1">The sequence shown here is derived from an EMBL/GenBank/DDBJ whole genome shotgun (WGS) entry which is preliminary data.</text>
</comment>
<accession>A0ABS2PG35</accession>
<gene>
    <name evidence="1" type="ORF">JOD17_003314</name>
</gene>